<organism evidence="2">
    <name type="scientific">uncultured Nocardioides sp</name>
    <dbReference type="NCBI Taxonomy" id="198441"/>
    <lineage>
        <taxon>Bacteria</taxon>
        <taxon>Bacillati</taxon>
        <taxon>Actinomycetota</taxon>
        <taxon>Actinomycetes</taxon>
        <taxon>Propionibacteriales</taxon>
        <taxon>Nocardioidaceae</taxon>
        <taxon>Nocardioides</taxon>
        <taxon>environmental samples</taxon>
    </lineage>
</organism>
<gene>
    <name evidence="2" type="ORF">AVDCRST_MAG06-2580</name>
</gene>
<feature type="domain" description="SAF" evidence="1">
    <location>
        <begin position="53"/>
        <end position="112"/>
    </location>
</feature>
<dbReference type="InterPro" id="IPR013974">
    <property type="entry name" value="SAF"/>
</dbReference>
<dbReference type="AlphaFoldDB" id="A0A6J4P7P4"/>
<dbReference type="CDD" id="cd11614">
    <property type="entry name" value="SAF_CpaB_FlgA_like"/>
    <property type="match status" value="1"/>
</dbReference>
<evidence type="ECO:0000313" key="2">
    <source>
        <dbReference type="EMBL" id="CAA9406698.1"/>
    </source>
</evidence>
<accession>A0A6J4P7P4</accession>
<sequence length="213" mass="21940">MATVTDLRERGRRAHRVLRRRVLAHRRLIAFVCAAAAVLVGVQATRPPAPPSDVVLVAARDLPSGTVLAAADLTEVAYAAGTAPTSLDPEPWGRTLAAPLRRGEPVTDLRLVAPALADGYPGLAAYPVRIPDAGAVELLRVGDRIDVLAVDPESAGATVLLTAAPVLALPDAAESTTAEGVAGRLVVLGVPESRLGEVGEAAVTQFLSVVLGH</sequence>
<reference evidence="2" key="1">
    <citation type="submission" date="2020-02" db="EMBL/GenBank/DDBJ databases">
        <authorList>
            <person name="Meier V. D."/>
        </authorList>
    </citation>
    <scope>NUCLEOTIDE SEQUENCE</scope>
    <source>
        <strain evidence="2">AVDCRST_MAG06</strain>
    </source>
</reference>
<dbReference type="RefSeq" id="WP_295660297.1">
    <property type="nucleotide sequence ID" value="NZ_CADCUP010000171.1"/>
</dbReference>
<dbReference type="Pfam" id="PF08666">
    <property type="entry name" value="SAF"/>
    <property type="match status" value="1"/>
</dbReference>
<evidence type="ECO:0000259" key="1">
    <source>
        <dbReference type="SMART" id="SM00858"/>
    </source>
</evidence>
<dbReference type="SMART" id="SM00858">
    <property type="entry name" value="SAF"/>
    <property type="match status" value="1"/>
</dbReference>
<protein>
    <recommendedName>
        <fullName evidence="1">SAF domain-containing protein</fullName>
    </recommendedName>
</protein>
<dbReference type="EMBL" id="CADCUP010000171">
    <property type="protein sequence ID" value="CAA9406698.1"/>
    <property type="molecule type" value="Genomic_DNA"/>
</dbReference>
<name>A0A6J4P7P4_9ACTN</name>
<proteinExistence type="predicted"/>